<sequence>MANQLPFPSFTRVWHNKIYPTIDPSQNPSIAATGKKVVISGGGSGIGPHIVKAFAAAGALQIVIFGRRIETLKRTQEKVKREFPGTEVDVLVADIADEPSVCKLAADIKRLYGTWDVFVSNAGYSPELLSVTDSITSEWFKAFDVNVKGNFLLVREFAPFAAATGAVFVHVSSGACHALPRPGHSAYCAAKLASTKIMEHFQRECSHIRFTSIHPGIIPTEMANTLFKVSKALPIDDASLPAAFAVWVASSEADFARGRMLWCNWDVGELKMRASEIIEKNLLVTSLEGWATYFPDPSSEVYKGILAEFLG</sequence>
<dbReference type="Gene3D" id="3.40.50.720">
    <property type="entry name" value="NAD(P)-binding Rossmann-like Domain"/>
    <property type="match status" value="1"/>
</dbReference>
<dbReference type="SUPFAM" id="SSF51735">
    <property type="entry name" value="NAD(P)-binding Rossmann-fold domains"/>
    <property type="match status" value="1"/>
</dbReference>
<dbReference type="PANTHER" id="PTHR43115">
    <property type="entry name" value="DEHYDROGENASE/REDUCTASE SDR FAMILY MEMBER 11"/>
    <property type="match status" value="1"/>
</dbReference>
<dbReference type="CDD" id="cd05233">
    <property type="entry name" value="SDR_c"/>
    <property type="match status" value="1"/>
</dbReference>
<dbReference type="GO" id="GO:0016491">
    <property type="term" value="F:oxidoreductase activity"/>
    <property type="evidence" value="ECO:0007669"/>
    <property type="project" value="UniProtKB-KW"/>
</dbReference>
<dbReference type="InterPro" id="IPR002347">
    <property type="entry name" value="SDR_fam"/>
</dbReference>
<evidence type="ECO:0000313" key="3">
    <source>
        <dbReference type="EMBL" id="KMP09466.1"/>
    </source>
</evidence>
<dbReference type="AlphaFoldDB" id="A0A0J6YLC4"/>
<evidence type="ECO:0008006" key="5">
    <source>
        <dbReference type="Google" id="ProtNLM"/>
    </source>
</evidence>
<reference evidence="4" key="1">
    <citation type="journal article" date="2010" name="Genome Res.">
        <title>Population genomic sequencing of Coccidioides fungi reveals recent hybridization and transposon control.</title>
        <authorList>
            <person name="Neafsey D.E."/>
            <person name="Barker B.M."/>
            <person name="Sharpton T.J."/>
            <person name="Stajich J.E."/>
            <person name="Park D.J."/>
            <person name="Whiston E."/>
            <person name="Hung C.-Y."/>
            <person name="McMahan C."/>
            <person name="White J."/>
            <person name="Sykes S."/>
            <person name="Heiman D."/>
            <person name="Young S."/>
            <person name="Zeng Q."/>
            <person name="Abouelleil A."/>
            <person name="Aftuck L."/>
            <person name="Bessette D."/>
            <person name="Brown A."/>
            <person name="FitzGerald M."/>
            <person name="Lui A."/>
            <person name="Macdonald J.P."/>
            <person name="Priest M."/>
            <person name="Orbach M.J."/>
            <person name="Galgiani J.N."/>
            <person name="Kirkland T.N."/>
            <person name="Cole G.T."/>
            <person name="Birren B.W."/>
            <person name="Henn M.R."/>
            <person name="Taylor J.W."/>
            <person name="Rounsley S.D."/>
        </authorList>
    </citation>
    <scope>NUCLEOTIDE SEQUENCE [LARGE SCALE GENOMIC DNA]</scope>
    <source>
        <strain evidence="4">RMSCC 2394</strain>
    </source>
</reference>
<dbReference type="PANTHER" id="PTHR43115:SF4">
    <property type="entry name" value="DEHYDROGENASE_REDUCTASE SDR FAMILY MEMBER 11"/>
    <property type="match status" value="1"/>
</dbReference>
<comment type="similarity">
    <text evidence="1">Belongs to the short-chain dehydrogenases/reductases (SDR) family.</text>
</comment>
<accession>A0A0J6YLC4</accession>
<dbReference type="OrthoDB" id="1933717at2759"/>
<evidence type="ECO:0000256" key="1">
    <source>
        <dbReference type="ARBA" id="ARBA00006484"/>
    </source>
</evidence>
<protein>
    <recommendedName>
        <fullName evidence="5">NAD(P)-binding protein</fullName>
    </recommendedName>
</protein>
<dbReference type="Pfam" id="PF00106">
    <property type="entry name" value="adh_short"/>
    <property type="match status" value="1"/>
</dbReference>
<dbReference type="PRINTS" id="PR00081">
    <property type="entry name" value="GDHRDH"/>
</dbReference>
<gene>
    <name evidence="3" type="ORF">CIRG_09636</name>
</gene>
<dbReference type="STRING" id="404692.A0A0J6YLC4"/>
<proteinExistence type="inferred from homology"/>
<dbReference type="Proteomes" id="UP000054565">
    <property type="component" value="Unassembled WGS sequence"/>
</dbReference>
<evidence type="ECO:0000256" key="2">
    <source>
        <dbReference type="ARBA" id="ARBA00023002"/>
    </source>
</evidence>
<dbReference type="EMBL" id="DS028099">
    <property type="protein sequence ID" value="KMP09466.1"/>
    <property type="molecule type" value="Genomic_DNA"/>
</dbReference>
<name>A0A0J6YLC4_COCIT</name>
<evidence type="ECO:0000313" key="4">
    <source>
        <dbReference type="Proteomes" id="UP000054565"/>
    </source>
</evidence>
<keyword evidence="2" id="KW-0560">Oxidoreductase</keyword>
<dbReference type="InterPro" id="IPR036291">
    <property type="entry name" value="NAD(P)-bd_dom_sf"/>
</dbReference>
<organism evidence="3 4">
    <name type="scientific">Coccidioides immitis RMSCC 2394</name>
    <dbReference type="NCBI Taxonomy" id="404692"/>
    <lineage>
        <taxon>Eukaryota</taxon>
        <taxon>Fungi</taxon>
        <taxon>Dikarya</taxon>
        <taxon>Ascomycota</taxon>
        <taxon>Pezizomycotina</taxon>
        <taxon>Eurotiomycetes</taxon>
        <taxon>Eurotiomycetidae</taxon>
        <taxon>Onygenales</taxon>
        <taxon>Onygenaceae</taxon>
        <taxon>Coccidioides</taxon>
    </lineage>
</organism>